<dbReference type="Proteomes" id="UP000189701">
    <property type="component" value="Unplaced"/>
</dbReference>
<dbReference type="RefSeq" id="XP_009784716.1">
    <property type="nucleotide sequence ID" value="XM_009786414.1"/>
</dbReference>
<dbReference type="STRING" id="4096.A0A1U7X4V0"/>
<protein>
    <submittedName>
        <fullName evidence="3">Uncharacterized protein LOC104233105</fullName>
    </submittedName>
</protein>
<dbReference type="AlphaFoldDB" id="A0A1U7X4V0"/>
<evidence type="ECO:0000313" key="2">
    <source>
        <dbReference type="Proteomes" id="UP000189701"/>
    </source>
</evidence>
<accession>A0A1U7X4V0</accession>
<proteinExistence type="predicted"/>
<evidence type="ECO:0000259" key="1">
    <source>
        <dbReference type="Pfam" id="PF00078"/>
    </source>
</evidence>
<name>A0A1U7X4V0_NICSY</name>
<reference evidence="2" key="1">
    <citation type="journal article" date="2013" name="Genome Biol.">
        <title>Reference genomes and transcriptomes of Nicotiana sylvestris and Nicotiana tomentosiformis.</title>
        <authorList>
            <person name="Sierro N."/>
            <person name="Battey J.N."/>
            <person name="Ouadi S."/>
            <person name="Bovet L."/>
            <person name="Goepfert S."/>
            <person name="Bakaher N."/>
            <person name="Peitsch M.C."/>
            <person name="Ivanov N.V."/>
        </authorList>
    </citation>
    <scope>NUCLEOTIDE SEQUENCE [LARGE SCALE GENOMIC DNA]</scope>
</reference>
<dbReference type="OrthoDB" id="1695447at2759"/>
<dbReference type="PANTHER" id="PTHR19446">
    <property type="entry name" value="REVERSE TRANSCRIPTASES"/>
    <property type="match status" value="1"/>
</dbReference>
<reference evidence="3" key="2">
    <citation type="submission" date="2025-08" db="UniProtKB">
        <authorList>
            <consortium name="RefSeq"/>
        </authorList>
    </citation>
    <scope>IDENTIFICATION</scope>
    <source>
        <tissue evidence="3">Leaf</tissue>
    </source>
</reference>
<dbReference type="InterPro" id="IPR000477">
    <property type="entry name" value="RT_dom"/>
</dbReference>
<feature type="domain" description="Reverse transcriptase" evidence="1">
    <location>
        <begin position="218"/>
        <end position="305"/>
    </location>
</feature>
<dbReference type="eggNOG" id="KOG1075">
    <property type="taxonomic scope" value="Eukaryota"/>
</dbReference>
<evidence type="ECO:0000313" key="3">
    <source>
        <dbReference type="RefSeq" id="XP_009784716.1"/>
    </source>
</evidence>
<keyword evidence="2" id="KW-1185">Reference proteome</keyword>
<sequence>MKGYSRGHKGDWWWNEEVQRKVKAKKVAYIKPVRSTDEEEKRTFTVAKIAAFERLYEDLGGKGGDRKLYNLDKSRERKARDLDQVRYIKDGDCKVLVEEVCIRSKWHEYFYRLLNEGGGKDIVLGELENSGSQRDFRYYRRIRSDEVEGAMQKMSRGKATGPDEIPVEFWKEVGRAGLKWLTCLFNVIFKTKKMHGDWRWSLMVPLYKNKGDIQEFWERVVERRMRRSVAISENQLEFMSGRSTTEVIHLVRRLVEKHRERKKDLHMIFIDLEKAYDKVPIEVLWRCMEASGVPIAYIRVIKDMCEGVKTQIRTAKGDSDHFPVEMGCADPTHTRALPWCMLSAYDIVIDEMRGGVNARLGVWIQKLESKGFKLTRSKIEYLKCKFSDGLHEEGVEVKISTQVIPKRDSFKYLGAIIQGNEEINENVTYWSRVNEMEARLRGFV</sequence>
<dbReference type="Pfam" id="PF00078">
    <property type="entry name" value="RVT_1"/>
    <property type="match status" value="1"/>
</dbReference>
<gene>
    <name evidence="3" type="primary">LOC104233105</name>
</gene>
<organism evidence="2 3">
    <name type="scientific">Nicotiana sylvestris</name>
    <name type="common">Wood tobacco</name>
    <name type="synonym">South American tobacco</name>
    <dbReference type="NCBI Taxonomy" id="4096"/>
    <lineage>
        <taxon>Eukaryota</taxon>
        <taxon>Viridiplantae</taxon>
        <taxon>Streptophyta</taxon>
        <taxon>Embryophyta</taxon>
        <taxon>Tracheophyta</taxon>
        <taxon>Spermatophyta</taxon>
        <taxon>Magnoliopsida</taxon>
        <taxon>eudicotyledons</taxon>
        <taxon>Gunneridae</taxon>
        <taxon>Pentapetalae</taxon>
        <taxon>asterids</taxon>
        <taxon>lamiids</taxon>
        <taxon>Solanales</taxon>
        <taxon>Solanaceae</taxon>
        <taxon>Nicotianoideae</taxon>
        <taxon>Nicotianeae</taxon>
        <taxon>Nicotiana</taxon>
    </lineage>
</organism>